<feature type="signal peptide" evidence="1">
    <location>
        <begin position="1"/>
        <end position="30"/>
    </location>
</feature>
<dbReference type="InterPro" id="IPR028250">
    <property type="entry name" value="DsbDN"/>
</dbReference>
<dbReference type="EMBL" id="FWFR01000001">
    <property type="protein sequence ID" value="SLN33377.1"/>
    <property type="molecule type" value="Genomic_DNA"/>
</dbReference>
<evidence type="ECO:0000313" key="3">
    <source>
        <dbReference type="EMBL" id="SLN33377.1"/>
    </source>
</evidence>
<name>A0A1Y5S9Y8_9PROT</name>
<evidence type="ECO:0000259" key="2">
    <source>
        <dbReference type="Pfam" id="PF11412"/>
    </source>
</evidence>
<sequence>MKRTIETRRLAPAAWLAAMLAVGMAAPALGDAGTSEWVGTDEARIRIVSAEDRTGEGDTVELGVEVRLAPGWKIYWRNPGDTGVPPEFDWSRSANLAGATVHWPAPERSESYGFDSLGYHDEVIYPVTVRLREPGAPLDLRLDLSYGICKEVCVPLRQEVSLSLPGGLAMETPEARRIARYRERVPEAAPAQGLVVESADFDADGRLVVAIRSDIPLADPQLIAEAPSGASLGAPERDLDEDGRHVRFRFAGEGVAGRDELAGRTVRLTFVDRDRAVETARLLP</sequence>
<dbReference type="Pfam" id="PF11412">
    <property type="entry name" value="DsbD_N"/>
    <property type="match status" value="1"/>
</dbReference>
<keyword evidence="4" id="KW-1185">Reference proteome</keyword>
<dbReference type="InParanoid" id="A0A1Y5S9Y8"/>
<protein>
    <recommendedName>
        <fullName evidence="2">Thiol:disulfide interchange protein DsbD N-terminal domain-containing protein</fullName>
    </recommendedName>
</protein>
<gene>
    <name evidence="3" type="ORF">OCH7691_01286</name>
</gene>
<keyword evidence="1" id="KW-0732">Signal</keyword>
<feature type="domain" description="Thiol:disulfide interchange protein DsbD N-terminal" evidence="2">
    <location>
        <begin position="56"/>
        <end position="162"/>
    </location>
</feature>
<proteinExistence type="predicted"/>
<dbReference type="AlphaFoldDB" id="A0A1Y5S9Y8"/>
<feature type="chain" id="PRO_5012486746" description="Thiol:disulfide interchange protein DsbD N-terminal domain-containing protein" evidence="1">
    <location>
        <begin position="31"/>
        <end position="284"/>
    </location>
</feature>
<reference evidence="3 4" key="1">
    <citation type="submission" date="2017-03" db="EMBL/GenBank/DDBJ databases">
        <authorList>
            <person name="Afonso C.L."/>
            <person name="Miller P.J."/>
            <person name="Scott M.A."/>
            <person name="Spackman E."/>
            <person name="Goraichik I."/>
            <person name="Dimitrov K.M."/>
            <person name="Suarez D.L."/>
            <person name="Swayne D.E."/>
        </authorList>
    </citation>
    <scope>NUCLEOTIDE SEQUENCE [LARGE SCALE GENOMIC DNA]</scope>
    <source>
        <strain evidence="3 4">CECT 7691</strain>
    </source>
</reference>
<evidence type="ECO:0000313" key="4">
    <source>
        <dbReference type="Proteomes" id="UP000193200"/>
    </source>
</evidence>
<dbReference type="Proteomes" id="UP000193200">
    <property type="component" value="Unassembled WGS sequence"/>
</dbReference>
<dbReference type="OrthoDB" id="9811036at2"/>
<organism evidence="3 4">
    <name type="scientific">Oceanibacterium hippocampi</name>
    <dbReference type="NCBI Taxonomy" id="745714"/>
    <lineage>
        <taxon>Bacteria</taxon>
        <taxon>Pseudomonadati</taxon>
        <taxon>Pseudomonadota</taxon>
        <taxon>Alphaproteobacteria</taxon>
        <taxon>Sneathiellales</taxon>
        <taxon>Sneathiellaceae</taxon>
        <taxon>Oceanibacterium</taxon>
    </lineage>
</organism>
<dbReference type="RefSeq" id="WP_139839551.1">
    <property type="nucleotide sequence ID" value="NZ_FWFR01000001.1"/>
</dbReference>
<accession>A0A1Y5S9Y8</accession>
<evidence type="ECO:0000256" key="1">
    <source>
        <dbReference type="SAM" id="SignalP"/>
    </source>
</evidence>